<accession>A0A161IBJ7</accession>
<dbReference type="KEGG" id="buz:AYM40_15550"/>
<name>A0A161IBJ7_9BURK</name>
<dbReference type="EMBL" id="CP014578">
    <property type="protein sequence ID" value="ANB73613.1"/>
    <property type="molecule type" value="Genomic_DNA"/>
</dbReference>
<proteinExistence type="predicted"/>
<dbReference type="AlphaFoldDB" id="A0A161IBJ7"/>
<dbReference type="Proteomes" id="UP000076852">
    <property type="component" value="Chromosome 1"/>
</dbReference>
<reference evidence="1 2" key="1">
    <citation type="journal article" date="2016" name="Gene">
        <title>PacBio SMRT assembly of a complex multi-replicon genome reveals chlorocatechol degradative operon in a region of genome plasticity.</title>
        <authorList>
            <person name="Ricker N."/>
            <person name="Shen S.Y."/>
            <person name="Goordial J."/>
            <person name="Jin S."/>
            <person name="Fulthorpe R.R."/>
        </authorList>
    </citation>
    <scope>NUCLEOTIDE SEQUENCE [LARGE SCALE GENOMIC DNA]</scope>
    <source>
        <strain evidence="1 2">OLGA172</strain>
    </source>
</reference>
<gene>
    <name evidence="1" type="ORF">AYM40_15550</name>
</gene>
<keyword evidence="2" id="KW-1185">Reference proteome</keyword>
<protein>
    <submittedName>
        <fullName evidence="1">Uncharacterized protein</fullName>
    </submittedName>
</protein>
<organism evidence="1 2">
    <name type="scientific">Paraburkholderia phytofirmans OLGA172</name>
    <dbReference type="NCBI Taxonomy" id="1417228"/>
    <lineage>
        <taxon>Bacteria</taxon>
        <taxon>Pseudomonadati</taxon>
        <taxon>Pseudomonadota</taxon>
        <taxon>Betaproteobacteria</taxon>
        <taxon>Burkholderiales</taxon>
        <taxon>Burkholderiaceae</taxon>
        <taxon>Paraburkholderia</taxon>
    </lineage>
</organism>
<evidence type="ECO:0000313" key="2">
    <source>
        <dbReference type="Proteomes" id="UP000076852"/>
    </source>
</evidence>
<sequence>MNRISFGKSSVDEEHFHGAVAGGGAHGPGISEKVEGISERGDLLVKRLPMNDNRSGTKRSGSVGYQLAGDGVYRAYGYADSNRSEGPEVFFELAGHSLGELSRQQLSERLRVMSPHAFAKAEHAQRKIARRKELLPQVQAEIDELAADGERLSVTTIHVDDQLQLSGLSVNRQKACGHFAERTVRSIDDFVAELSKPSDPCRYCEAHTAQARTAEETLRRLLAAASAKSLPSLSGSPRQIKWALEIRDGFQEKNPTSPLLQRATTAKYWIEKRLDLK</sequence>
<dbReference type="RefSeq" id="WP_063496990.1">
    <property type="nucleotide sequence ID" value="NZ_CP014578.1"/>
</dbReference>
<evidence type="ECO:0000313" key="1">
    <source>
        <dbReference type="EMBL" id="ANB73613.1"/>
    </source>
</evidence>